<accession>A0A183PWE2</accession>
<sequence length="85" mass="9475">MEQHGSKEELSCLTNLITLEDLNTVNDSSITIDLICTDQSKASGEVSRVGLKLKPESLGINYEIIDWTSDFLDEGKQRFWVNGAL</sequence>
<protein>
    <submittedName>
        <fullName evidence="1">Uncharacterized protein</fullName>
    </submittedName>
</protein>
<dbReference type="AlphaFoldDB" id="A0A183PWE2"/>
<proteinExistence type="predicted"/>
<keyword evidence="2" id="KW-1185">Reference proteome</keyword>
<dbReference type="EMBL" id="UZAL01040911">
    <property type="protein sequence ID" value="VDP77751.1"/>
    <property type="molecule type" value="Genomic_DNA"/>
</dbReference>
<reference evidence="1 2" key="1">
    <citation type="submission" date="2018-11" db="EMBL/GenBank/DDBJ databases">
        <authorList>
            <consortium name="Pathogen Informatics"/>
        </authorList>
    </citation>
    <scope>NUCLEOTIDE SEQUENCE [LARGE SCALE GENOMIC DNA]</scope>
    <source>
        <strain>Denwood</strain>
        <strain evidence="2">Zambia</strain>
    </source>
</reference>
<name>A0A183PWE2_9TREM</name>
<gene>
    <name evidence="1" type="ORF">SMTD_LOCUS18678</name>
</gene>
<evidence type="ECO:0000313" key="1">
    <source>
        <dbReference type="EMBL" id="VDP77751.1"/>
    </source>
</evidence>
<evidence type="ECO:0000313" key="2">
    <source>
        <dbReference type="Proteomes" id="UP000269396"/>
    </source>
</evidence>
<organism evidence="1 2">
    <name type="scientific">Schistosoma mattheei</name>
    <dbReference type="NCBI Taxonomy" id="31246"/>
    <lineage>
        <taxon>Eukaryota</taxon>
        <taxon>Metazoa</taxon>
        <taxon>Spiralia</taxon>
        <taxon>Lophotrochozoa</taxon>
        <taxon>Platyhelminthes</taxon>
        <taxon>Trematoda</taxon>
        <taxon>Digenea</taxon>
        <taxon>Strigeidida</taxon>
        <taxon>Schistosomatoidea</taxon>
        <taxon>Schistosomatidae</taxon>
        <taxon>Schistosoma</taxon>
    </lineage>
</organism>
<dbReference type="Proteomes" id="UP000269396">
    <property type="component" value="Unassembled WGS sequence"/>
</dbReference>